<evidence type="ECO:0000313" key="2">
    <source>
        <dbReference type="EMBL" id="GGK08065.1"/>
    </source>
</evidence>
<dbReference type="Proteomes" id="UP000649739">
    <property type="component" value="Unassembled WGS sequence"/>
</dbReference>
<dbReference type="AlphaFoldDB" id="A0A8J3BBZ0"/>
<keyword evidence="1" id="KW-1133">Transmembrane helix</keyword>
<name>A0A8J3BBZ0_9ACTN</name>
<dbReference type="InterPro" id="IPR012902">
    <property type="entry name" value="N_methyl_site"/>
</dbReference>
<dbReference type="NCBIfam" id="TIGR02532">
    <property type="entry name" value="IV_pilin_GFxxxE"/>
    <property type="match status" value="1"/>
</dbReference>
<evidence type="ECO:0000256" key="1">
    <source>
        <dbReference type="SAM" id="Phobius"/>
    </source>
</evidence>
<dbReference type="Pfam" id="PF07963">
    <property type="entry name" value="N_methyl"/>
    <property type="match status" value="1"/>
</dbReference>
<gene>
    <name evidence="2" type="ORF">GCM10010123_42540</name>
</gene>
<accession>A0A8J3BBZ0</accession>
<sequence>MRRAVRPGDERGVTLIELSVAMGIMAVVGALVTAAVVGLSRSYRSTESLGSAQARVGQAFARLDASVRYAAELATRTTDGRPELWYLTPGDAPRCTVLWLAGDRLWSRTRPLGATAAAPETVLASGVAAPAGTAPFAVTAGADDESAAESAPAIKQVTVTLRVAASGGATRTLAATFPAPNTVAGASGASLDQCD</sequence>
<feature type="transmembrane region" description="Helical" evidence="1">
    <location>
        <begin position="20"/>
        <end position="39"/>
    </location>
</feature>
<reference evidence="2" key="2">
    <citation type="submission" date="2020-09" db="EMBL/GenBank/DDBJ databases">
        <authorList>
            <person name="Sun Q."/>
            <person name="Ohkuma M."/>
        </authorList>
    </citation>
    <scope>NUCLEOTIDE SEQUENCE</scope>
    <source>
        <strain evidence="2">JCM 3090</strain>
    </source>
</reference>
<reference evidence="2" key="1">
    <citation type="journal article" date="2014" name="Int. J. Syst. Evol. Microbiol.">
        <title>Complete genome sequence of Corynebacterium casei LMG S-19264T (=DSM 44701T), isolated from a smear-ripened cheese.</title>
        <authorList>
            <consortium name="US DOE Joint Genome Institute (JGI-PGF)"/>
            <person name="Walter F."/>
            <person name="Albersmeier A."/>
            <person name="Kalinowski J."/>
            <person name="Ruckert C."/>
        </authorList>
    </citation>
    <scope>NUCLEOTIDE SEQUENCE</scope>
    <source>
        <strain evidence="2">JCM 3090</strain>
    </source>
</reference>
<proteinExistence type="predicted"/>
<protein>
    <recommendedName>
        <fullName evidence="4">Prepilin-type N-terminal cleavage/methylation domain-containing protein</fullName>
    </recommendedName>
</protein>
<dbReference type="EMBL" id="BMQB01000012">
    <property type="protein sequence ID" value="GGK08065.1"/>
    <property type="molecule type" value="Genomic_DNA"/>
</dbReference>
<organism evidence="2 3">
    <name type="scientific">Pilimelia anulata</name>
    <dbReference type="NCBI Taxonomy" id="53371"/>
    <lineage>
        <taxon>Bacteria</taxon>
        <taxon>Bacillati</taxon>
        <taxon>Actinomycetota</taxon>
        <taxon>Actinomycetes</taxon>
        <taxon>Micromonosporales</taxon>
        <taxon>Micromonosporaceae</taxon>
        <taxon>Pilimelia</taxon>
    </lineage>
</organism>
<keyword evidence="1" id="KW-0472">Membrane</keyword>
<keyword evidence="3" id="KW-1185">Reference proteome</keyword>
<dbReference type="RefSeq" id="WP_189171975.1">
    <property type="nucleotide sequence ID" value="NZ_BMQB01000012.1"/>
</dbReference>
<evidence type="ECO:0000313" key="3">
    <source>
        <dbReference type="Proteomes" id="UP000649739"/>
    </source>
</evidence>
<evidence type="ECO:0008006" key="4">
    <source>
        <dbReference type="Google" id="ProtNLM"/>
    </source>
</evidence>
<comment type="caution">
    <text evidence="2">The sequence shown here is derived from an EMBL/GenBank/DDBJ whole genome shotgun (WGS) entry which is preliminary data.</text>
</comment>
<keyword evidence="1" id="KW-0812">Transmembrane</keyword>
<dbReference type="PROSITE" id="PS00409">
    <property type="entry name" value="PROKAR_NTER_METHYL"/>
    <property type="match status" value="1"/>
</dbReference>